<accession>A0A0E9VEU3</accession>
<dbReference type="EMBL" id="GBXM01031928">
    <property type="protein sequence ID" value="JAH76649.1"/>
    <property type="molecule type" value="Transcribed_RNA"/>
</dbReference>
<reference evidence="1" key="1">
    <citation type="submission" date="2014-11" db="EMBL/GenBank/DDBJ databases">
        <authorList>
            <person name="Amaro Gonzalez C."/>
        </authorList>
    </citation>
    <scope>NUCLEOTIDE SEQUENCE</scope>
</reference>
<name>A0A0E9VEU3_ANGAN</name>
<evidence type="ECO:0000313" key="1">
    <source>
        <dbReference type="EMBL" id="JAH76649.1"/>
    </source>
</evidence>
<protein>
    <submittedName>
        <fullName evidence="1">Uncharacterized protein</fullName>
    </submittedName>
</protein>
<sequence length="33" mass="3826">MCPKCFSGEDFCELHMLCAVAYFECNFFLQLDA</sequence>
<proteinExistence type="predicted"/>
<reference evidence="1" key="2">
    <citation type="journal article" date="2015" name="Fish Shellfish Immunol.">
        <title>Early steps in the European eel (Anguilla anguilla)-Vibrio vulnificus interaction in the gills: Role of the RtxA13 toxin.</title>
        <authorList>
            <person name="Callol A."/>
            <person name="Pajuelo D."/>
            <person name="Ebbesson L."/>
            <person name="Teles M."/>
            <person name="MacKenzie S."/>
            <person name="Amaro C."/>
        </authorList>
    </citation>
    <scope>NUCLEOTIDE SEQUENCE</scope>
</reference>
<organism evidence="1">
    <name type="scientific">Anguilla anguilla</name>
    <name type="common">European freshwater eel</name>
    <name type="synonym">Muraena anguilla</name>
    <dbReference type="NCBI Taxonomy" id="7936"/>
    <lineage>
        <taxon>Eukaryota</taxon>
        <taxon>Metazoa</taxon>
        <taxon>Chordata</taxon>
        <taxon>Craniata</taxon>
        <taxon>Vertebrata</taxon>
        <taxon>Euteleostomi</taxon>
        <taxon>Actinopterygii</taxon>
        <taxon>Neopterygii</taxon>
        <taxon>Teleostei</taxon>
        <taxon>Anguilliformes</taxon>
        <taxon>Anguillidae</taxon>
        <taxon>Anguilla</taxon>
    </lineage>
</organism>
<dbReference type="AlphaFoldDB" id="A0A0E9VEU3"/>